<organism evidence="5 6">
    <name type="scientific">Monilinia laxa</name>
    <name type="common">Brown rot fungus</name>
    <name type="synonym">Sclerotinia laxa</name>
    <dbReference type="NCBI Taxonomy" id="61186"/>
    <lineage>
        <taxon>Eukaryota</taxon>
        <taxon>Fungi</taxon>
        <taxon>Dikarya</taxon>
        <taxon>Ascomycota</taxon>
        <taxon>Pezizomycotina</taxon>
        <taxon>Leotiomycetes</taxon>
        <taxon>Helotiales</taxon>
        <taxon>Sclerotiniaceae</taxon>
        <taxon>Monilinia</taxon>
    </lineage>
</organism>
<dbReference type="InterPro" id="IPR019350">
    <property type="entry name" value="RNA_pol_I-sp_TIF_RRN6-like"/>
</dbReference>
<evidence type="ECO:0008006" key="7">
    <source>
        <dbReference type="Google" id="ProtNLM"/>
    </source>
</evidence>
<evidence type="ECO:0000259" key="4">
    <source>
        <dbReference type="Pfam" id="PF20640"/>
    </source>
</evidence>
<feature type="region of interest" description="Disordered" evidence="1">
    <location>
        <begin position="932"/>
        <end position="988"/>
    </location>
</feature>
<proteinExistence type="predicted"/>
<dbReference type="GO" id="GO:0042790">
    <property type="term" value="P:nucleolar large rRNA transcription by RNA polymerase I"/>
    <property type="evidence" value="ECO:0007669"/>
    <property type="project" value="TreeGrafter"/>
</dbReference>
<dbReference type="OrthoDB" id="4090074at2759"/>
<protein>
    <recommendedName>
        <fullName evidence="7">RNA polymerase I-specific transcription initiation factor RRN6-like protein</fullName>
    </recommendedName>
</protein>
<feature type="domain" description="RRN6 helical bundle" evidence="4">
    <location>
        <begin position="561"/>
        <end position="768"/>
    </location>
</feature>
<dbReference type="InterPro" id="IPR048537">
    <property type="entry name" value="RRN6_HB"/>
</dbReference>
<evidence type="ECO:0000256" key="1">
    <source>
        <dbReference type="SAM" id="MobiDB-lite"/>
    </source>
</evidence>
<dbReference type="GO" id="GO:0001163">
    <property type="term" value="F:RNA polymerase I transcription regulatory region sequence-specific DNA binding"/>
    <property type="evidence" value="ECO:0007669"/>
    <property type="project" value="TreeGrafter"/>
</dbReference>
<name>A0A5N6JQH9_MONLA</name>
<dbReference type="Pfam" id="PF10214">
    <property type="entry name" value="Rrn6_beta-prop"/>
    <property type="match status" value="1"/>
</dbReference>
<comment type="caution">
    <text evidence="5">The sequence shown here is derived from an EMBL/GenBank/DDBJ whole genome shotgun (WGS) entry which is preliminary data.</text>
</comment>
<feature type="compositionally biased region" description="Polar residues" evidence="1">
    <location>
        <begin position="946"/>
        <end position="961"/>
    </location>
</feature>
<evidence type="ECO:0000259" key="2">
    <source>
        <dbReference type="Pfam" id="PF10214"/>
    </source>
</evidence>
<dbReference type="GO" id="GO:0070860">
    <property type="term" value="C:RNA polymerase I core factor complex"/>
    <property type="evidence" value="ECO:0007669"/>
    <property type="project" value="TreeGrafter"/>
</dbReference>
<feature type="domain" description="RRN6 beta-propeller" evidence="2">
    <location>
        <begin position="104"/>
        <end position="458"/>
    </location>
</feature>
<sequence>MTDHRATDLVHGHFGEFSYDVNEQQWSFSQDLNRTHRFQQLLPFAQCIPPSIRDIPDSGKIGLTIAHTQQKWLTKRRPETFPGGIIAAELSKDPVNAIFKHSKTSTLMAIGGAADINHGSNSKIAFIIAIPCGEAGHVLKLLKPRPEKLGWESRNGVRLLSMDATNSDEGHWFGTGGTILQIASVDNGKDLSTWFAVRQAAMTTIFRPVFRKFPRPFVAPAGHTATYPSSCLDANPIATLTCQQSGSEEHMDVTFNPWYARQVAIVDRAGHWSTWDIEGRQKKRSAFEIVPGKMAHIYDYFSEDPTIPSYKLPGDVGDWHRVLWAGSVSTMVLANRRHLAIFDTKSKPARLPSHSFNTSLLKDWILDIKRSTVDLGHLFVLTTTRIFWLKVIPAGEDGLNMESGVEVLLSHRHYRTATDETMKLTTSKDEGGTGLTVFITSNENSRLNSYTFFMDGNIARSFEGAFRLSHGISEEAAFRTETLSLTPAPYMIPKEPTQGAGLDFMKAGVRIYQAWLLTSNFELVSSLWASEIISSQQKWTSRSNLIPPTKRFADSSIRITASRLADDFIVPDDDDDDVLVDKMGSLMSQNHGLSLKVNKVSLDLNLRINMHPVFERIFNENISNDSNDSNSDMEMAFCDISIQMQNGKEVDSMSLKTCLELSDNACPSGDLDEAAKTVSEFLDFMDTFDEDEEEAPSRFHISKLVSCPGMLFSEDQSSDDTCPDLLKIYDQLINVWVTNLPRKTPAPVRLAKARLIRKIAMELWLSSVGISLRNKHFEPRLPPMVEEGSPMPMLKDIDEVSRASSPHYFSSHAHSNAVQNPQFSLPTPASSVISAATVVEDSTIARLRQYAVSLEPKTEFGPARSSLVSQWPSVPGADPATYSWEEVQRAAAVEESGDDEYRSRREHARRKRRAERFLSRDRANAATFSSQAVVQPFGSQPADHNIYSSQPINELPMTQPSKGAFGSRVAAPATPGKKKSKRRRAAGF</sequence>
<dbReference type="PANTHER" id="PTHR28221">
    <property type="entry name" value="RNA POLYMERASE I-SPECIFIC TRANSCRIPTION INITIATION FACTOR RRN6"/>
    <property type="match status" value="1"/>
</dbReference>
<dbReference type="Pfam" id="PF20639">
    <property type="entry name" value="Rrn6_K-rich"/>
    <property type="match status" value="1"/>
</dbReference>
<dbReference type="GO" id="GO:0001179">
    <property type="term" value="F:RNA polymerase I general transcription initiation factor binding"/>
    <property type="evidence" value="ECO:0007669"/>
    <property type="project" value="TreeGrafter"/>
</dbReference>
<evidence type="ECO:0000313" key="6">
    <source>
        <dbReference type="Proteomes" id="UP000326757"/>
    </source>
</evidence>
<feature type="region of interest" description="Disordered" evidence="1">
    <location>
        <begin position="895"/>
        <end position="917"/>
    </location>
</feature>
<dbReference type="EMBL" id="VIGI01000016">
    <property type="protein sequence ID" value="KAB8290666.1"/>
    <property type="molecule type" value="Genomic_DNA"/>
</dbReference>
<feature type="compositionally biased region" description="Basic residues" evidence="1">
    <location>
        <begin position="976"/>
        <end position="988"/>
    </location>
</feature>
<dbReference type="PANTHER" id="PTHR28221:SF2">
    <property type="entry name" value="RNA POLYMERASE I-SPECIFIC TRANSCRIPTION INITIATION FACTOR RRN6"/>
    <property type="match status" value="1"/>
</dbReference>
<evidence type="ECO:0000259" key="3">
    <source>
        <dbReference type="Pfam" id="PF20639"/>
    </source>
</evidence>
<feature type="compositionally biased region" description="Basic residues" evidence="1">
    <location>
        <begin position="904"/>
        <end position="914"/>
    </location>
</feature>
<dbReference type="Proteomes" id="UP000326757">
    <property type="component" value="Unassembled WGS sequence"/>
</dbReference>
<reference evidence="5 6" key="1">
    <citation type="submission" date="2019-06" db="EMBL/GenBank/DDBJ databases">
        <title>Genome Sequence of the Brown Rot Fungal Pathogen Monilinia laxa.</title>
        <authorList>
            <person name="De Miccolis Angelini R.M."/>
            <person name="Landi L."/>
            <person name="Abate D."/>
            <person name="Pollastro S."/>
            <person name="Romanazzi G."/>
            <person name="Faretra F."/>
        </authorList>
    </citation>
    <scope>NUCLEOTIDE SEQUENCE [LARGE SCALE GENOMIC DNA]</scope>
    <source>
        <strain evidence="5 6">Mlax316</strain>
    </source>
</reference>
<evidence type="ECO:0000313" key="5">
    <source>
        <dbReference type="EMBL" id="KAB8290666.1"/>
    </source>
</evidence>
<keyword evidence="6" id="KW-1185">Reference proteome</keyword>
<feature type="domain" description="RRN6 K-rich C-terminal" evidence="3">
    <location>
        <begin position="865"/>
        <end position="988"/>
    </location>
</feature>
<dbReference type="Pfam" id="PF20640">
    <property type="entry name" value="Rrn6_HB"/>
    <property type="match status" value="1"/>
</dbReference>
<dbReference type="InterPro" id="IPR048535">
    <property type="entry name" value="RRN6_beta-prop"/>
</dbReference>
<dbReference type="InterPro" id="IPR048536">
    <property type="entry name" value="Rrn6_K-rich"/>
</dbReference>
<gene>
    <name evidence="5" type="ORF">EYC80_008307</name>
</gene>
<dbReference type="AlphaFoldDB" id="A0A5N6JQH9"/>
<accession>A0A5N6JQH9</accession>